<dbReference type="Pfam" id="PF17900">
    <property type="entry name" value="Peptidase_M1_N"/>
    <property type="match status" value="1"/>
</dbReference>
<evidence type="ECO:0000256" key="3">
    <source>
        <dbReference type="ARBA" id="ARBA00010136"/>
    </source>
</evidence>
<reference evidence="16 17" key="1">
    <citation type="submission" date="2018-06" db="EMBL/GenBank/DDBJ databases">
        <authorList>
            <consortium name="Pathogen Informatics"/>
            <person name="Doyle S."/>
        </authorList>
    </citation>
    <scope>NUCLEOTIDE SEQUENCE [LARGE SCALE GENOMIC DNA]</scope>
    <source>
        <strain evidence="16 17">NCTC10736</strain>
    </source>
</reference>
<evidence type="ECO:0000256" key="10">
    <source>
        <dbReference type="ARBA" id="ARBA00022833"/>
    </source>
</evidence>
<evidence type="ECO:0000256" key="12">
    <source>
        <dbReference type="PIRSR" id="PIRSR634015-1"/>
    </source>
</evidence>
<feature type="chain" id="PRO_5016854694" description="Aminopeptidase N" evidence="14">
    <location>
        <begin position="26"/>
        <end position="647"/>
    </location>
</feature>
<dbReference type="InterPro" id="IPR027268">
    <property type="entry name" value="Peptidase_M4/M1_CTD_sf"/>
</dbReference>
<evidence type="ECO:0000313" key="16">
    <source>
        <dbReference type="EMBL" id="SUI73038.1"/>
    </source>
</evidence>
<dbReference type="Pfam" id="PF01433">
    <property type="entry name" value="Peptidase_M1"/>
    <property type="match status" value="1"/>
</dbReference>
<dbReference type="CDD" id="cd09599">
    <property type="entry name" value="M1_LTA4H"/>
    <property type="match status" value="1"/>
</dbReference>
<dbReference type="InterPro" id="IPR001930">
    <property type="entry name" value="Peptidase_M1"/>
</dbReference>
<dbReference type="EC" id="3.4.11.2" evidence="4"/>
<keyword evidence="7" id="KW-0645">Protease</keyword>
<sequence>MLSFHRTVISSALLFALQLVPIAHANNAPNISASELAVTLAPTEIPQNQDALTYANYTEVSVSHIELALTVDFKQNRLSGEATLDLAWHKAGKTLILDTRDLTISSVSAVNTAGKWHSVPFTLAKTDGVKGAALSINLTEENTQKVKINYHTSDNPSGIQWLTPEQTQGKQLPFMFSQSQAIHARSWIPLQDTPAVRQTYSATITADKAITVVMSADRKILSSTQTQFTMPQAIPAYLIAIAAGHLTFSPLNDISGVWAEPELIDKASQEFSDTPQMIDIAAKRYGDYRWGRYDLLILPPSFPFGGMENPRLSFITPTVIAGDKSLVSLIAHELAHSWSGNLVTNATWRDLWLNEGFTTYVENRIMEDLYGSDRALMEQTIGYSGLIAELAELDSSDSVLHLDLGGRSSDEAFSGVPYVKGQLFLVFLEQKFGRERFDAFVKNYFNHFAFQSITTAQFREYLSLNLLQKYPNIVSEAEIDTWIEGEGLPSFLVPPNSHAFDDIDAQRQTWLDGKHSASELKTSTWSVHQWLRFINEMPRINLDQAKLAELDKAFHFTGTGNSEIAFAWYSLALDNGYYAVLPALKQHLTNIGRMRLVVPLYQKLAGTEQYDWAKNVYINARPGYHPQTQASLDAMFADKPLQHEHSH</sequence>
<dbReference type="Gene3D" id="3.30.2010.30">
    <property type="match status" value="1"/>
</dbReference>
<dbReference type="InterPro" id="IPR049980">
    <property type="entry name" value="LTA4H_cat"/>
</dbReference>
<comment type="similarity">
    <text evidence="3">Belongs to the peptidase M1 family.</text>
</comment>
<dbReference type="InterPro" id="IPR038502">
    <property type="entry name" value="M1_LTA-4_hydro/amino_C_sf"/>
</dbReference>
<keyword evidence="9 16" id="KW-0378">Hydrolase</keyword>
<accession>A0A380A2E4</accession>
<evidence type="ECO:0000259" key="15">
    <source>
        <dbReference type="SMART" id="SM01263"/>
    </source>
</evidence>
<evidence type="ECO:0000256" key="4">
    <source>
        <dbReference type="ARBA" id="ARBA00012564"/>
    </source>
</evidence>
<dbReference type="Proteomes" id="UP000255061">
    <property type="component" value="Unassembled WGS sequence"/>
</dbReference>
<dbReference type="InterPro" id="IPR045357">
    <property type="entry name" value="Aminopeptidase_N-like_N"/>
</dbReference>
<comment type="subcellular location">
    <subcellularLocation>
        <location evidence="2">Cytoplasm</location>
    </subcellularLocation>
</comment>
<dbReference type="Pfam" id="PF09127">
    <property type="entry name" value="Leuk-A4-hydro_C"/>
    <property type="match status" value="1"/>
</dbReference>
<keyword evidence="14" id="KW-0732">Signal</keyword>
<dbReference type="GO" id="GO:0016285">
    <property type="term" value="F:alanyl aminopeptidase activity"/>
    <property type="evidence" value="ECO:0007669"/>
    <property type="project" value="UniProtKB-EC"/>
</dbReference>
<keyword evidence="6" id="KW-0963">Cytoplasm</keyword>
<keyword evidence="10 13" id="KW-0862">Zinc</keyword>
<feature type="domain" description="Peptidase M1 leukotriene A4 hydrolase/aminopeptidase C-terminal" evidence="15">
    <location>
        <begin position="497"/>
        <end position="636"/>
    </location>
</feature>
<dbReference type="InterPro" id="IPR042097">
    <property type="entry name" value="Aminopeptidase_N-like_N_sf"/>
</dbReference>
<dbReference type="SUPFAM" id="SSF48371">
    <property type="entry name" value="ARM repeat"/>
    <property type="match status" value="1"/>
</dbReference>
<gene>
    <name evidence="16" type="primary">pepN_3</name>
    <name evidence="16" type="ORF">NCTC10736_01499</name>
</gene>
<dbReference type="Gene3D" id="1.25.40.320">
    <property type="entry name" value="Peptidase M1, leukotriene A4 hydrolase/aminopeptidase C-terminal domain"/>
    <property type="match status" value="1"/>
</dbReference>
<dbReference type="RefSeq" id="WP_115405872.1">
    <property type="nucleotide sequence ID" value="NZ_UGYV01000001.1"/>
</dbReference>
<dbReference type="AlphaFoldDB" id="A0A380A2E4"/>
<dbReference type="Gene3D" id="1.10.390.10">
    <property type="entry name" value="Neutral Protease Domain 2"/>
    <property type="match status" value="1"/>
</dbReference>
<evidence type="ECO:0000256" key="8">
    <source>
        <dbReference type="ARBA" id="ARBA00022723"/>
    </source>
</evidence>
<dbReference type="InterPro" id="IPR016024">
    <property type="entry name" value="ARM-type_fold"/>
</dbReference>
<feature type="binding site" evidence="13">
    <location>
        <position position="355"/>
    </location>
    <ligand>
        <name>Zn(2+)</name>
        <dbReference type="ChEBI" id="CHEBI:29105"/>
        <note>catalytic</note>
    </ligand>
</feature>
<feature type="binding site" evidence="13">
    <location>
        <position position="336"/>
    </location>
    <ligand>
        <name>Zn(2+)</name>
        <dbReference type="ChEBI" id="CHEBI:29105"/>
        <note>catalytic</note>
    </ligand>
</feature>
<dbReference type="InterPro" id="IPR015211">
    <property type="entry name" value="Peptidase_M1_C"/>
</dbReference>
<proteinExistence type="inferred from homology"/>
<dbReference type="InterPro" id="IPR034015">
    <property type="entry name" value="M1_LTA4H"/>
</dbReference>
<evidence type="ECO:0000256" key="13">
    <source>
        <dbReference type="PIRSR" id="PIRSR634015-3"/>
    </source>
</evidence>
<feature type="active site" description="Proton acceptor" evidence="12">
    <location>
        <position position="333"/>
    </location>
</feature>
<evidence type="ECO:0000256" key="5">
    <source>
        <dbReference type="ARBA" id="ARBA00015611"/>
    </source>
</evidence>
<name>A0A380A2E4_9GAMM</name>
<evidence type="ECO:0000256" key="2">
    <source>
        <dbReference type="ARBA" id="ARBA00004496"/>
    </source>
</evidence>
<dbReference type="PANTHER" id="PTHR45726">
    <property type="entry name" value="LEUKOTRIENE A-4 HYDROLASE"/>
    <property type="match status" value="1"/>
</dbReference>
<dbReference type="SUPFAM" id="SSF55486">
    <property type="entry name" value="Metalloproteases ('zincins'), catalytic domain"/>
    <property type="match status" value="1"/>
</dbReference>
<dbReference type="Gene3D" id="2.60.40.1730">
    <property type="entry name" value="tricorn interacting facor f3 domain"/>
    <property type="match status" value="1"/>
</dbReference>
<dbReference type="GO" id="GO:0008237">
    <property type="term" value="F:metallopeptidase activity"/>
    <property type="evidence" value="ECO:0007669"/>
    <property type="project" value="UniProtKB-KW"/>
</dbReference>
<dbReference type="EMBL" id="UGYV01000001">
    <property type="protein sequence ID" value="SUI73038.1"/>
    <property type="molecule type" value="Genomic_DNA"/>
</dbReference>
<evidence type="ECO:0000256" key="14">
    <source>
        <dbReference type="SAM" id="SignalP"/>
    </source>
</evidence>
<dbReference type="FunFam" id="3.30.2010.30:FF:000001">
    <property type="entry name" value="Leukotriene A(4) hydrolase"/>
    <property type="match status" value="1"/>
</dbReference>
<evidence type="ECO:0000256" key="7">
    <source>
        <dbReference type="ARBA" id="ARBA00022670"/>
    </source>
</evidence>
<keyword evidence="16" id="KW-0031">Aminopeptidase</keyword>
<dbReference type="GO" id="GO:0005737">
    <property type="term" value="C:cytoplasm"/>
    <property type="evidence" value="ECO:0007669"/>
    <property type="project" value="UniProtKB-SubCell"/>
</dbReference>
<comment type="cofactor">
    <cofactor evidence="13">
        <name>Zn(2+)</name>
        <dbReference type="ChEBI" id="CHEBI:29105"/>
    </cofactor>
    <text evidence="13">Binds 1 zinc ion per subunit.</text>
</comment>
<evidence type="ECO:0000313" key="17">
    <source>
        <dbReference type="Proteomes" id="UP000255061"/>
    </source>
</evidence>
<keyword evidence="11" id="KW-0482">Metalloprotease</keyword>
<keyword evidence="8 13" id="KW-0479">Metal-binding</keyword>
<comment type="catalytic activity">
    <reaction evidence="1">
        <text>Release of an N-terminal amino acid, Xaa-|-Yaa- from a peptide, amide or arylamide. Xaa is preferably Ala, but may be most amino acids including Pro (slow action). When a terminal hydrophobic residue is followed by a prolyl residue, the two may be released as an intact Xaa-Pro dipeptide.</text>
        <dbReference type="EC" id="3.4.11.2"/>
    </reaction>
</comment>
<evidence type="ECO:0000256" key="1">
    <source>
        <dbReference type="ARBA" id="ARBA00000098"/>
    </source>
</evidence>
<dbReference type="GO" id="GO:0006508">
    <property type="term" value="P:proteolysis"/>
    <property type="evidence" value="ECO:0007669"/>
    <property type="project" value="UniProtKB-KW"/>
</dbReference>
<evidence type="ECO:0000256" key="9">
    <source>
        <dbReference type="ARBA" id="ARBA00022801"/>
    </source>
</evidence>
<evidence type="ECO:0000256" key="11">
    <source>
        <dbReference type="ARBA" id="ARBA00023049"/>
    </source>
</evidence>
<dbReference type="SMART" id="SM01263">
    <property type="entry name" value="Leuk-A4-hydro_C"/>
    <property type="match status" value="1"/>
</dbReference>
<dbReference type="InterPro" id="IPR014782">
    <property type="entry name" value="Peptidase_M1_dom"/>
</dbReference>
<dbReference type="SUPFAM" id="SSF63737">
    <property type="entry name" value="Leukotriene A4 hydrolase N-terminal domain"/>
    <property type="match status" value="1"/>
</dbReference>
<dbReference type="GO" id="GO:0008270">
    <property type="term" value="F:zinc ion binding"/>
    <property type="evidence" value="ECO:0007669"/>
    <property type="project" value="InterPro"/>
</dbReference>
<organism evidence="16 17">
    <name type="scientific">Shewanella morhuae</name>
    <dbReference type="NCBI Taxonomy" id="365591"/>
    <lineage>
        <taxon>Bacteria</taxon>
        <taxon>Pseudomonadati</taxon>
        <taxon>Pseudomonadota</taxon>
        <taxon>Gammaproteobacteria</taxon>
        <taxon>Alteromonadales</taxon>
        <taxon>Shewanellaceae</taxon>
        <taxon>Shewanella</taxon>
    </lineage>
</organism>
<protein>
    <recommendedName>
        <fullName evidence="5">Aminopeptidase N</fullName>
        <ecNumber evidence="4">3.4.11.2</ecNumber>
    </recommendedName>
</protein>
<feature type="active site" description="Proton donor" evidence="12">
    <location>
        <position position="418"/>
    </location>
</feature>
<evidence type="ECO:0000256" key="6">
    <source>
        <dbReference type="ARBA" id="ARBA00022490"/>
    </source>
</evidence>
<feature type="binding site" evidence="13">
    <location>
        <position position="332"/>
    </location>
    <ligand>
        <name>Zn(2+)</name>
        <dbReference type="ChEBI" id="CHEBI:29105"/>
        <note>catalytic</note>
    </ligand>
</feature>
<feature type="signal peptide" evidence="14">
    <location>
        <begin position="1"/>
        <end position="25"/>
    </location>
</feature>
<dbReference type="PRINTS" id="PR00756">
    <property type="entry name" value="ALADIPTASE"/>
</dbReference>
<dbReference type="PANTHER" id="PTHR45726:SF3">
    <property type="entry name" value="LEUKOTRIENE A-4 HYDROLASE"/>
    <property type="match status" value="1"/>
</dbReference>